<keyword evidence="1" id="KW-0175">Coiled coil</keyword>
<dbReference type="EMBL" id="CAJNON010000168">
    <property type="protein sequence ID" value="CAF1060739.1"/>
    <property type="molecule type" value="Genomic_DNA"/>
</dbReference>
<dbReference type="EMBL" id="CAJOAY010000116">
    <property type="protein sequence ID" value="CAF3544352.1"/>
    <property type="molecule type" value="Genomic_DNA"/>
</dbReference>
<evidence type="ECO:0000313" key="3">
    <source>
        <dbReference type="EMBL" id="CAF1060739.1"/>
    </source>
</evidence>
<proteinExistence type="predicted"/>
<organism evidence="2 6">
    <name type="scientific">Adineta steineri</name>
    <dbReference type="NCBI Taxonomy" id="433720"/>
    <lineage>
        <taxon>Eukaryota</taxon>
        <taxon>Metazoa</taxon>
        <taxon>Spiralia</taxon>
        <taxon>Gnathifera</taxon>
        <taxon>Rotifera</taxon>
        <taxon>Eurotatoria</taxon>
        <taxon>Bdelloidea</taxon>
        <taxon>Adinetida</taxon>
        <taxon>Adinetidae</taxon>
        <taxon>Adineta</taxon>
    </lineage>
</organism>
<evidence type="ECO:0000313" key="5">
    <source>
        <dbReference type="EMBL" id="CAF3834385.1"/>
    </source>
</evidence>
<dbReference type="EMBL" id="CAJOAZ010001598">
    <property type="protein sequence ID" value="CAF3834385.1"/>
    <property type="molecule type" value="Genomic_DNA"/>
</dbReference>
<evidence type="ECO:0000256" key="1">
    <source>
        <dbReference type="SAM" id="Coils"/>
    </source>
</evidence>
<protein>
    <submittedName>
        <fullName evidence="2">Uncharacterized protein</fullName>
    </submittedName>
</protein>
<dbReference type="Gene3D" id="1.20.1270.60">
    <property type="entry name" value="Arfaptin homology (AH) domain/BAR domain"/>
    <property type="match status" value="1"/>
</dbReference>
<evidence type="ECO:0000313" key="4">
    <source>
        <dbReference type="EMBL" id="CAF3544352.1"/>
    </source>
</evidence>
<name>A0A814IB54_9BILA</name>
<dbReference type="OrthoDB" id="5406275at2759"/>
<reference evidence="2" key="1">
    <citation type="submission" date="2021-02" db="EMBL/GenBank/DDBJ databases">
        <authorList>
            <person name="Nowell W R."/>
        </authorList>
    </citation>
    <scope>NUCLEOTIDE SEQUENCE</scope>
</reference>
<dbReference type="AlphaFoldDB" id="A0A814IB54"/>
<evidence type="ECO:0000313" key="2">
    <source>
        <dbReference type="EMBL" id="CAF1019403.1"/>
    </source>
</evidence>
<feature type="coiled-coil region" evidence="1">
    <location>
        <begin position="354"/>
        <end position="388"/>
    </location>
</feature>
<dbReference type="Proteomes" id="UP000663844">
    <property type="component" value="Unassembled WGS sequence"/>
</dbReference>
<dbReference type="PANTHER" id="PTHR33488">
    <property type="entry name" value="ZGC:162509"/>
    <property type="match status" value="1"/>
</dbReference>
<accession>A0A814IB54</accession>
<dbReference type="PANTHER" id="PTHR33488:SF2">
    <property type="entry name" value="EARLY ENDOSOME ANTIGEN 1-LIKE"/>
    <property type="match status" value="1"/>
</dbReference>
<feature type="coiled-coil region" evidence="1">
    <location>
        <begin position="250"/>
        <end position="298"/>
    </location>
</feature>
<sequence length="583" mass="65771">MAVTSDVYATTLGHPVFLPTDRSLNPFSDRFIQRVINMDRQKLYNIPQMDDNEFLLELMHNDDTLGGSLSRAMEDDPYESIFDDKLDDQLTLQDNIDGEWVYLMSAGPLTVNYIGNLLVLASKRDFPLTPPPHFTFQYIKDPSSFKATLAQVAGSMFAALHGAHTAMDSIQLKVQQVPGHVKTALKIVLAGSPVIIEMMLPNTLNTIGRIANESASLARRTFDKFSSVQELIAEIIEANTNTHSSQTNIVAQIQAQIDNAKDEQQNLNNNINSITSQYDDARRELEKAREEYQIAYHAIPAFRWGWLRKAFRAIVKVVVAIVTAPLRILGCILGLCYNNQAALQAAQAAAETAKQNAIAKANHLRQLLEEAEKRHAAFAQQQAAEQQKLMDIINKIAALDLDRLSEKEIMDILVESILQMNQIKEQWGRLIQFFSKLTIQADSTQQIIVHEFINAIKEAQAHNILIEPNDRELFVEILSITCQEIERGAHLLYVMSKTYYDISSDYMIGQVLSMDKLLQLQTSSERSAQLRLISSNTTLISTKVMELAQARQNEYNIRNKARREEYERFLAQAAEEDLEGSIG</sequence>
<dbReference type="InterPro" id="IPR027267">
    <property type="entry name" value="AH/BAR_dom_sf"/>
</dbReference>
<comment type="caution">
    <text evidence="2">The sequence shown here is derived from an EMBL/GenBank/DDBJ whole genome shotgun (WGS) entry which is preliminary data.</text>
</comment>
<dbReference type="Proteomes" id="UP000663881">
    <property type="component" value="Unassembled WGS sequence"/>
</dbReference>
<dbReference type="Proteomes" id="UP000663845">
    <property type="component" value="Unassembled WGS sequence"/>
</dbReference>
<evidence type="ECO:0000313" key="6">
    <source>
        <dbReference type="Proteomes" id="UP000663845"/>
    </source>
</evidence>
<gene>
    <name evidence="2" type="ORF">JYZ213_LOCUS16980</name>
    <name evidence="4" type="ORF">OKA104_LOCUS3762</name>
    <name evidence="5" type="ORF">OXD698_LOCUS20267</name>
    <name evidence="3" type="ORF">VCS650_LOCUS17928</name>
</gene>
<dbReference type="Proteomes" id="UP000663891">
    <property type="component" value="Unassembled WGS sequence"/>
</dbReference>
<dbReference type="SUPFAM" id="SSF58104">
    <property type="entry name" value="Methyl-accepting chemotaxis protein (MCP) signaling domain"/>
    <property type="match status" value="1"/>
</dbReference>
<dbReference type="EMBL" id="CAJNOG010000156">
    <property type="protein sequence ID" value="CAF1019403.1"/>
    <property type="molecule type" value="Genomic_DNA"/>
</dbReference>